<evidence type="ECO:0000256" key="3">
    <source>
        <dbReference type="ARBA" id="ARBA00023015"/>
    </source>
</evidence>
<dbReference type="EMBL" id="MK377194">
    <property type="protein sequence ID" value="QIG55690.1"/>
    <property type="molecule type" value="mRNA"/>
</dbReference>
<dbReference type="GO" id="GO:0048235">
    <property type="term" value="P:pollen sperm cell differentiation"/>
    <property type="evidence" value="ECO:0007669"/>
    <property type="project" value="UniProtKB-ARBA"/>
</dbReference>
<feature type="compositionally biased region" description="Low complexity" evidence="8">
    <location>
        <begin position="177"/>
        <end position="186"/>
    </location>
</feature>
<gene>
    <name evidence="11" type="primary">MYB7</name>
</gene>
<keyword evidence="5" id="KW-0010">Activator</keyword>
<keyword evidence="3" id="KW-0805">Transcription regulation</keyword>
<evidence type="ECO:0000259" key="10">
    <source>
        <dbReference type="PROSITE" id="PS51294"/>
    </source>
</evidence>
<keyword evidence="6" id="KW-0804">Transcription</keyword>
<dbReference type="SUPFAM" id="SSF46689">
    <property type="entry name" value="Homeodomain-like"/>
    <property type="match status" value="1"/>
</dbReference>
<dbReference type="Gene3D" id="1.10.10.60">
    <property type="entry name" value="Homeodomain-like"/>
    <property type="match status" value="2"/>
</dbReference>
<dbReference type="InterPro" id="IPR009057">
    <property type="entry name" value="Homeodomain-like_sf"/>
</dbReference>
<dbReference type="PROSITE" id="PS51294">
    <property type="entry name" value="HTH_MYB"/>
    <property type="match status" value="2"/>
</dbReference>
<sequence>MFPNSGCAGGEGGESVANSGGAEGDGGGSVNKAKAATLKKGPWTAAEDAILVEYVKKHGEGNWNAVQRNSGLSRCGKSCRLRWANHLRPNLKKGSFTPEEERIILELHSKLGNKWARMAAQLPGRTDNEIKNYWNTRVKRRLRQGLPLYPQDVQNQASAYHLQHNNANTQNQNQTQFQTQFSTSNQPNSTYNSSVTLFDTNPNSSTNNSFFNPPTSQLINSQYSRYKRYRETGIGFSPNNSLMQQPQCSSLSLGHRSMSMPQISSYQMGSSNSNSNFNQSLQQNYQHSLESEAGLIMPAAMLSFPMKLEPPSSQISQTTAHWGATAAADDTNVGINVTHVRSHSGLLDDLLREAQAMSAAGGGDLSRVETNRGSEKEKGGLLDDVCDNLNYSMSGQFSSAEAERKPKGAINSIEQISSIQEDLSNILGIYPSAMHWFADTGDFSNGQSSSVITDELTEMQQLASSIPVTTADWGNMPQIY</sequence>
<name>A0A7M3T7M1_PAESU</name>
<evidence type="ECO:0000256" key="7">
    <source>
        <dbReference type="ARBA" id="ARBA00023242"/>
    </source>
</evidence>
<reference evidence="11" key="1">
    <citation type="submission" date="2019-01" db="EMBL/GenBank/DDBJ databases">
        <authorList>
            <person name="Li H."/>
            <person name="Li J."/>
            <person name="Cheng Y."/>
            <person name="Wei W."/>
            <person name="Li L."/>
        </authorList>
    </citation>
    <scope>NUCLEOTIDE SEQUENCE</scope>
</reference>
<dbReference type="PROSITE" id="PS50090">
    <property type="entry name" value="MYB_LIKE"/>
    <property type="match status" value="2"/>
</dbReference>
<dbReference type="GO" id="GO:0045893">
    <property type="term" value="P:positive regulation of DNA-templated transcription"/>
    <property type="evidence" value="ECO:0007669"/>
    <property type="project" value="UniProtKB-ARBA"/>
</dbReference>
<keyword evidence="2" id="KW-0677">Repeat</keyword>
<dbReference type="Pfam" id="PF00249">
    <property type="entry name" value="Myb_DNA-binding"/>
    <property type="match status" value="2"/>
</dbReference>
<keyword evidence="7" id="KW-0539">Nucleus</keyword>
<evidence type="ECO:0000256" key="5">
    <source>
        <dbReference type="ARBA" id="ARBA00023159"/>
    </source>
</evidence>
<evidence type="ECO:0000256" key="8">
    <source>
        <dbReference type="SAM" id="MobiDB-lite"/>
    </source>
</evidence>
<dbReference type="SMART" id="SM00717">
    <property type="entry name" value="SANT"/>
    <property type="match status" value="2"/>
</dbReference>
<protein>
    <submittedName>
        <fullName evidence="11">MYB transcription factor</fullName>
    </submittedName>
</protein>
<feature type="region of interest" description="Disordered" evidence="8">
    <location>
        <begin position="235"/>
        <end position="255"/>
    </location>
</feature>
<accession>A0A7M3T7M1</accession>
<dbReference type="GO" id="GO:0003677">
    <property type="term" value="F:DNA binding"/>
    <property type="evidence" value="ECO:0007669"/>
    <property type="project" value="UniProtKB-KW"/>
</dbReference>
<dbReference type="CDD" id="cd00167">
    <property type="entry name" value="SANT"/>
    <property type="match status" value="2"/>
</dbReference>
<feature type="domain" description="HTH myb-type" evidence="10">
    <location>
        <begin position="88"/>
        <end position="142"/>
    </location>
</feature>
<dbReference type="PANTHER" id="PTHR47995">
    <property type="entry name" value="TRANSCRIPTION FACTOR MYB33-RELATED"/>
    <property type="match status" value="1"/>
</dbReference>
<feature type="compositionally biased region" description="Polar residues" evidence="8">
    <location>
        <begin position="237"/>
        <end position="252"/>
    </location>
</feature>
<comment type="subcellular location">
    <subcellularLocation>
        <location evidence="1">Nucleus</location>
    </subcellularLocation>
</comment>
<evidence type="ECO:0000256" key="6">
    <source>
        <dbReference type="ARBA" id="ARBA00023163"/>
    </source>
</evidence>
<feature type="region of interest" description="Disordered" evidence="8">
    <location>
        <begin position="360"/>
        <end position="380"/>
    </location>
</feature>
<feature type="region of interest" description="Disordered" evidence="8">
    <location>
        <begin position="1"/>
        <end position="31"/>
    </location>
</feature>
<dbReference type="GO" id="GO:0040008">
    <property type="term" value="P:regulation of growth"/>
    <property type="evidence" value="ECO:0007669"/>
    <property type="project" value="UniProtKB-ARBA"/>
</dbReference>
<dbReference type="FunFam" id="1.10.10.60:FF:000119">
    <property type="entry name" value="Transcription factor GAMYB"/>
    <property type="match status" value="1"/>
</dbReference>
<evidence type="ECO:0000256" key="4">
    <source>
        <dbReference type="ARBA" id="ARBA00023125"/>
    </source>
</evidence>
<proteinExistence type="evidence at transcript level"/>
<organism evidence="11">
    <name type="scientific">Paeonia suffruticosa</name>
    <name type="common">Tree peony</name>
    <name type="synonym">Paeonia moutan</name>
    <dbReference type="NCBI Taxonomy" id="45171"/>
    <lineage>
        <taxon>Eukaryota</taxon>
        <taxon>Viridiplantae</taxon>
        <taxon>Streptophyta</taxon>
        <taxon>Embryophyta</taxon>
        <taxon>Tracheophyta</taxon>
        <taxon>Spermatophyta</taxon>
        <taxon>Magnoliopsida</taxon>
        <taxon>eudicotyledons</taxon>
        <taxon>Gunneridae</taxon>
        <taxon>Pentapetalae</taxon>
        <taxon>Saxifragales</taxon>
        <taxon>Paeoniaceae</taxon>
        <taxon>Paeonia</taxon>
    </lineage>
</organism>
<feature type="region of interest" description="Disordered" evidence="8">
    <location>
        <begin position="177"/>
        <end position="199"/>
    </location>
</feature>
<dbReference type="InterPro" id="IPR017930">
    <property type="entry name" value="Myb_dom"/>
</dbReference>
<dbReference type="GO" id="GO:0005634">
    <property type="term" value="C:nucleus"/>
    <property type="evidence" value="ECO:0007669"/>
    <property type="project" value="UniProtKB-SubCell"/>
</dbReference>
<evidence type="ECO:0000259" key="9">
    <source>
        <dbReference type="PROSITE" id="PS50090"/>
    </source>
</evidence>
<evidence type="ECO:0000256" key="2">
    <source>
        <dbReference type="ARBA" id="ARBA00022737"/>
    </source>
</evidence>
<evidence type="ECO:0000256" key="1">
    <source>
        <dbReference type="ARBA" id="ARBA00004123"/>
    </source>
</evidence>
<feature type="domain" description="Myb-like" evidence="9">
    <location>
        <begin position="88"/>
        <end position="138"/>
    </location>
</feature>
<feature type="compositionally biased region" description="Basic and acidic residues" evidence="8">
    <location>
        <begin position="366"/>
        <end position="380"/>
    </location>
</feature>
<dbReference type="AlphaFoldDB" id="A0A7M3T7M1"/>
<feature type="compositionally biased region" description="Polar residues" evidence="8">
    <location>
        <begin position="187"/>
        <end position="199"/>
    </location>
</feature>
<evidence type="ECO:0000313" key="11">
    <source>
        <dbReference type="EMBL" id="QIG55690.1"/>
    </source>
</evidence>
<feature type="domain" description="HTH myb-type" evidence="10">
    <location>
        <begin position="35"/>
        <end position="87"/>
    </location>
</feature>
<feature type="domain" description="Myb-like" evidence="9">
    <location>
        <begin position="35"/>
        <end position="87"/>
    </location>
</feature>
<keyword evidence="4" id="KW-0238">DNA-binding</keyword>
<dbReference type="FunFam" id="1.10.10.60:FF:000001">
    <property type="entry name" value="MYB-related transcription factor"/>
    <property type="match status" value="1"/>
</dbReference>
<dbReference type="PANTHER" id="PTHR47995:SF18">
    <property type="entry name" value="TRANSCRIPTION FACTOR MYB65"/>
    <property type="match status" value="1"/>
</dbReference>
<dbReference type="InterPro" id="IPR001005">
    <property type="entry name" value="SANT/Myb"/>
</dbReference>